<dbReference type="InterPro" id="IPR046766">
    <property type="entry name" value="Bact_hydrolase"/>
</dbReference>
<dbReference type="Proteomes" id="UP000177103">
    <property type="component" value="Unassembled WGS sequence"/>
</dbReference>
<reference evidence="1 2" key="1">
    <citation type="journal article" date="2016" name="Nat. Commun.">
        <title>Thousands of microbial genomes shed light on interconnected biogeochemical processes in an aquifer system.</title>
        <authorList>
            <person name="Anantharaman K."/>
            <person name="Brown C.T."/>
            <person name="Hug L.A."/>
            <person name="Sharon I."/>
            <person name="Castelle C.J."/>
            <person name="Probst A.J."/>
            <person name="Thomas B.C."/>
            <person name="Singh A."/>
            <person name="Wilkins M.J."/>
            <person name="Karaoz U."/>
            <person name="Brodie E.L."/>
            <person name="Williams K.H."/>
            <person name="Hubbard S.S."/>
            <person name="Banfield J.F."/>
        </authorList>
    </citation>
    <scope>NUCLEOTIDE SEQUENCE [LARGE SCALE GENOMIC DNA]</scope>
</reference>
<proteinExistence type="predicted"/>
<protein>
    <submittedName>
        <fullName evidence="1">Uncharacterized protein</fullName>
    </submittedName>
</protein>
<accession>A0A1G1WAJ5</accession>
<comment type="caution">
    <text evidence="1">The sequence shown here is derived from an EMBL/GenBank/DDBJ whole genome shotgun (WGS) entry which is preliminary data.</text>
</comment>
<name>A0A1G1WAJ5_9BACT</name>
<evidence type="ECO:0000313" key="2">
    <source>
        <dbReference type="Proteomes" id="UP000177103"/>
    </source>
</evidence>
<dbReference type="EMBL" id="MHCQ01000021">
    <property type="protein sequence ID" value="OGY24550.1"/>
    <property type="molecule type" value="Genomic_DNA"/>
</dbReference>
<dbReference type="Pfam" id="PF20603">
    <property type="entry name" value="Bact_hydrolase"/>
    <property type="match status" value="1"/>
</dbReference>
<sequence length="160" mass="18155">MVELNEQGETGCCKRFDPAPWQEKEVTWKDKLFLKDHVRSFLHIPLNINQVMTRDMKLIEDAGALGEQLMLSDEKSLWGSDIYISVSKEVPGAVMEKLSGTFLTKVFEGPYKNIGGWVKEMKEYVSTKGKETKKLYFGYTTCPACAKAYGKNYVVLLAQV</sequence>
<dbReference type="AlphaFoldDB" id="A0A1G1WAJ5"/>
<evidence type="ECO:0000313" key="1">
    <source>
        <dbReference type="EMBL" id="OGY24550.1"/>
    </source>
</evidence>
<gene>
    <name evidence="1" type="ORF">A2Y57_03325</name>
</gene>
<organism evidence="1 2">
    <name type="scientific">Candidatus Woykebacteria bacterium RBG_13_40_7b</name>
    <dbReference type="NCBI Taxonomy" id="1802594"/>
    <lineage>
        <taxon>Bacteria</taxon>
        <taxon>Candidatus Woykeibacteriota</taxon>
    </lineage>
</organism>